<dbReference type="Proteomes" id="UP000230935">
    <property type="component" value="Unassembled WGS sequence"/>
</dbReference>
<proteinExistence type="inferred from homology"/>
<dbReference type="Pfam" id="PF14520">
    <property type="entry name" value="HHH_5"/>
    <property type="match status" value="1"/>
</dbReference>
<evidence type="ECO:0000256" key="1">
    <source>
        <dbReference type="ARBA" id="ARBA00022490"/>
    </source>
</evidence>
<dbReference type="HAMAP" id="MF_00031">
    <property type="entry name" value="DNA_HJ_migration_RuvA"/>
    <property type="match status" value="1"/>
</dbReference>
<feature type="domain" description="Holliday junction DNA helicase RuvA C-terminal" evidence="8">
    <location>
        <begin position="153"/>
        <end position="193"/>
    </location>
</feature>
<comment type="caution">
    <text evidence="9">The sequence shown here is derived from an EMBL/GenBank/DDBJ whole genome shotgun (WGS) entry which is preliminary data.</text>
</comment>
<dbReference type="InterPro" id="IPR011114">
    <property type="entry name" value="RuvA_C"/>
</dbReference>
<dbReference type="Gene3D" id="2.40.50.140">
    <property type="entry name" value="Nucleic acid-binding proteins"/>
    <property type="match status" value="1"/>
</dbReference>
<dbReference type="GO" id="GO:0006310">
    <property type="term" value="P:DNA recombination"/>
    <property type="evidence" value="ECO:0007669"/>
    <property type="project" value="UniProtKB-UniRule"/>
</dbReference>
<keyword evidence="2 6" id="KW-0227">DNA damage</keyword>
<accession>A0A2H0W284</accession>
<keyword evidence="1 6" id="KW-0963">Cytoplasm</keyword>
<dbReference type="InterPro" id="IPR012340">
    <property type="entry name" value="NA-bd_OB-fold"/>
</dbReference>
<dbReference type="Pfam" id="PF01330">
    <property type="entry name" value="RuvA_N"/>
    <property type="match status" value="1"/>
</dbReference>
<evidence type="ECO:0000256" key="2">
    <source>
        <dbReference type="ARBA" id="ARBA00022763"/>
    </source>
</evidence>
<evidence type="ECO:0000313" key="9">
    <source>
        <dbReference type="EMBL" id="PIS05479.1"/>
    </source>
</evidence>
<dbReference type="EMBL" id="PEZZ01000005">
    <property type="protein sequence ID" value="PIS05479.1"/>
    <property type="molecule type" value="Genomic_DNA"/>
</dbReference>
<keyword evidence="5 6" id="KW-0234">DNA repair</keyword>
<evidence type="ECO:0000256" key="4">
    <source>
        <dbReference type="ARBA" id="ARBA00023172"/>
    </source>
</evidence>
<evidence type="ECO:0000256" key="5">
    <source>
        <dbReference type="ARBA" id="ARBA00023204"/>
    </source>
</evidence>
<evidence type="ECO:0000259" key="7">
    <source>
        <dbReference type="Pfam" id="PF01330"/>
    </source>
</evidence>
<dbReference type="InterPro" id="IPR013849">
    <property type="entry name" value="DNA_helicase_Holl-junc_RuvA_I"/>
</dbReference>
<dbReference type="GO" id="GO:0048476">
    <property type="term" value="C:Holliday junction resolvase complex"/>
    <property type="evidence" value="ECO:0007669"/>
    <property type="project" value="UniProtKB-UniRule"/>
</dbReference>
<dbReference type="AlphaFoldDB" id="A0A2H0W284"/>
<evidence type="ECO:0000256" key="3">
    <source>
        <dbReference type="ARBA" id="ARBA00023125"/>
    </source>
</evidence>
<dbReference type="InterPro" id="IPR036267">
    <property type="entry name" value="RuvA_C_sf"/>
</dbReference>
<organism evidence="9 10">
    <name type="scientific">Candidatus Buchananbacteria bacterium CG10_big_fil_rev_8_21_14_0_10_42_9</name>
    <dbReference type="NCBI Taxonomy" id="1974526"/>
    <lineage>
        <taxon>Bacteria</taxon>
        <taxon>Candidatus Buchananiibacteriota</taxon>
    </lineage>
</organism>
<protein>
    <recommendedName>
        <fullName evidence="6">Holliday junction branch migration complex subunit RuvA</fullName>
    </recommendedName>
</protein>
<keyword evidence="4 6" id="KW-0233">DNA recombination</keyword>
<reference evidence="10" key="1">
    <citation type="submission" date="2017-09" db="EMBL/GenBank/DDBJ databases">
        <title>Depth-based differentiation of microbial function through sediment-hosted aquifers and enrichment of novel symbionts in the deep terrestrial subsurface.</title>
        <authorList>
            <person name="Probst A.J."/>
            <person name="Ladd B."/>
            <person name="Jarett J.K."/>
            <person name="Geller-Mcgrath D.E."/>
            <person name="Sieber C.M.K."/>
            <person name="Emerson J.B."/>
            <person name="Anantharaman K."/>
            <person name="Thomas B.C."/>
            <person name="Malmstrom R."/>
            <person name="Stieglmeier M."/>
            <person name="Klingl A."/>
            <person name="Woyke T."/>
            <person name="Ryan C.M."/>
            <person name="Banfield J.F."/>
        </authorList>
    </citation>
    <scope>NUCLEOTIDE SEQUENCE [LARGE SCALE GENOMIC DNA]</scope>
</reference>
<dbReference type="GO" id="GO:0006281">
    <property type="term" value="P:DNA repair"/>
    <property type="evidence" value="ECO:0007669"/>
    <property type="project" value="UniProtKB-UniRule"/>
</dbReference>
<gene>
    <name evidence="6 9" type="primary">ruvA</name>
    <name evidence="9" type="ORF">COT81_00895</name>
</gene>
<dbReference type="CDD" id="cd14332">
    <property type="entry name" value="UBA_RuvA_C"/>
    <property type="match status" value="1"/>
</dbReference>
<dbReference type="SUPFAM" id="SSF46929">
    <property type="entry name" value="DNA helicase RuvA subunit, C-terminal domain"/>
    <property type="match status" value="1"/>
</dbReference>
<dbReference type="GO" id="GO:0000400">
    <property type="term" value="F:four-way junction DNA binding"/>
    <property type="evidence" value="ECO:0007669"/>
    <property type="project" value="UniProtKB-UniRule"/>
</dbReference>
<name>A0A2H0W284_9BACT</name>
<comment type="subcellular location">
    <subcellularLocation>
        <location evidence="6">Cytoplasm</location>
    </subcellularLocation>
</comment>
<dbReference type="GO" id="GO:0005524">
    <property type="term" value="F:ATP binding"/>
    <property type="evidence" value="ECO:0007669"/>
    <property type="project" value="InterPro"/>
</dbReference>
<evidence type="ECO:0000256" key="6">
    <source>
        <dbReference type="HAMAP-Rule" id="MF_00031"/>
    </source>
</evidence>
<comment type="similarity">
    <text evidence="6">Belongs to the RuvA family.</text>
</comment>
<dbReference type="GO" id="GO:0009379">
    <property type="term" value="C:Holliday junction helicase complex"/>
    <property type="evidence" value="ECO:0007669"/>
    <property type="project" value="InterPro"/>
</dbReference>
<dbReference type="Gene3D" id="1.10.8.10">
    <property type="entry name" value="DNA helicase RuvA subunit, C-terminal domain"/>
    <property type="match status" value="1"/>
</dbReference>
<comment type="caution">
    <text evidence="6">Lacks conserved residue(s) required for the propagation of feature annotation.</text>
</comment>
<dbReference type="InterPro" id="IPR000085">
    <property type="entry name" value="RuvA"/>
</dbReference>
<dbReference type="GO" id="GO:0009378">
    <property type="term" value="F:four-way junction helicase activity"/>
    <property type="evidence" value="ECO:0007669"/>
    <property type="project" value="InterPro"/>
</dbReference>
<dbReference type="NCBIfam" id="TIGR00084">
    <property type="entry name" value="ruvA"/>
    <property type="match status" value="1"/>
</dbReference>
<dbReference type="SUPFAM" id="SSF47781">
    <property type="entry name" value="RuvA domain 2-like"/>
    <property type="match status" value="1"/>
</dbReference>
<feature type="domain" description="DNA helicase Holliday junction RuvA type" evidence="7">
    <location>
        <begin position="1"/>
        <end position="66"/>
    </location>
</feature>
<feature type="region of interest" description="Domain II" evidence="6">
    <location>
        <begin position="69"/>
        <end position="146"/>
    </location>
</feature>
<comment type="subunit">
    <text evidence="6">Homotetramer. Forms an RuvA(8)-RuvB(12)-Holliday junction (HJ) complex. HJ DNA is sandwiched between 2 RuvA tetramers; dsDNA enters through RuvA and exits via RuvB. An RuvB hexamer assembles on each DNA strand where it exits the tetramer. Each RuvB hexamer is contacted by two RuvA subunits (via domain III) on 2 adjacent RuvB subunits; this complex drives branch migration. In the full resolvosome a probable DNA-RuvA(4)-RuvB(12)-RuvC(2) complex forms which resolves the HJ.</text>
</comment>
<dbReference type="GO" id="GO:0005737">
    <property type="term" value="C:cytoplasm"/>
    <property type="evidence" value="ECO:0007669"/>
    <property type="project" value="UniProtKB-SubCell"/>
</dbReference>
<sequence length="196" mass="21297">MISYLSGQVKYIHPPTKKDNFFILDVNSVGYHIWTIPDVVQNLTLGEPTEIFTHHHIAETSSDLYGFFSYAEVELYKLLISISGIGPKKALTVLEQASMTDIEQAVVNEEPEILIKGAGLSKAVAEKIVLELQGKISAIPHSKSTKGAGTDLEALEALITLGYTPHQARQALAQVATDTNASQDKVKAALKILGQQ</sequence>
<evidence type="ECO:0000313" key="10">
    <source>
        <dbReference type="Proteomes" id="UP000230935"/>
    </source>
</evidence>
<comment type="function">
    <text evidence="6">The RuvA-RuvB-RuvC complex processes Holliday junction (HJ) DNA during genetic recombination and DNA repair, while the RuvA-RuvB complex plays an important role in the rescue of blocked DNA replication forks via replication fork reversal (RFR). RuvA specifically binds to HJ cruciform DNA, conferring on it an open structure. The RuvB hexamer acts as an ATP-dependent pump, pulling dsDNA into and through the RuvAB complex. HJ branch migration allows RuvC to scan DNA until it finds its consensus sequence, where it cleaves and resolves the cruciform DNA.</text>
</comment>
<evidence type="ECO:0000259" key="8">
    <source>
        <dbReference type="Pfam" id="PF07499"/>
    </source>
</evidence>
<feature type="region of interest" description="Domain III" evidence="6">
    <location>
        <begin position="153"/>
        <end position="196"/>
    </location>
</feature>
<dbReference type="SUPFAM" id="SSF50249">
    <property type="entry name" value="Nucleic acid-binding proteins"/>
    <property type="match status" value="1"/>
</dbReference>
<keyword evidence="3 6" id="KW-0238">DNA-binding</keyword>
<dbReference type="InterPro" id="IPR010994">
    <property type="entry name" value="RuvA_2-like"/>
</dbReference>
<dbReference type="Gene3D" id="1.10.150.20">
    <property type="entry name" value="5' to 3' exonuclease, C-terminal subdomain"/>
    <property type="match status" value="1"/>
</dbReference>
<comment type="domain">
    <text evidence="6">Has three domains with a flexible linker between the domains II and III and assumes an 'L' shape. Domain III is highly mobile and contacts RuvB.</text>
</comment>
<dbReference type="Pfam" id="PF07499">
    <property type="entry name" value="RuvA_C"/>
    <property type="match status" value="1"/>
</dbReference>